<dbReference type="Gene3D" id="3.40.50.720">
    <property type="entry name" value="NAD(P)-binding Rossmann-like Domain"/>
    <property type="match status" value="1"/>
</dbReference>
<dbReference type="PROSITE" id="PS01042">
    <property type="entry name" value="HOMOSER_DHGENASE"/>
    <property type="match status" value="1"/>
</dbReference>
<dbReference type="EMBL" id="JBHLYQ010000030">
    <property type="protein sequence ID" value="MFC0081436.1"/>
    <property type="molecule type" value="Genomic_DNA"/>
</dbReference>
<dbReference type="Pfam" id="PF01842">
    <property type="entry name" value="ACT"/>
    <property type="match status" value="1"/>
</dbReference>
<protein>
    <recommendedName>
        <fullName evidence="6 15">Homoserine dehydrogenase</fullName>
        <ecNumber evidence="5 15">1.1.1.3</ecNumber>
    </recommendedName>
</protein>
<dbReference type="PANTHER" id="PTHR43331:SF1">
    <property type="entry name" value="HOMOSERINE DEHYDROGENASE"/>
    <property type="match status" value="1"/>
</dbReference>
<dbReference type="CDD" id="cd04881">
    <property type="entry name" value="ACT_HSDH-Hom"/>
    <property type="match status" value="1"/>
</dbReference>
<dbReference type="Proteomes" id="UP001589788">
    <property type="component" value="Unassembled WGS sequence"/>
</dbReference>
<name>A0ABV6C169_9ACTN</name>
<dbReference type="InterPro" id="IPR036291">
    <property type="entry name" value="NAD(P)-bd_dom_sf"/>
</dbReference>
<evidence type="ECO:0000256" key="7">
    <source>
        <dbReference type="ARBA" id="ARBA00022605"/>
    </source>
</evidence>
<keyword evidence="18" id="KW-0812">Transmembrane</keyword>
<comment type="similarity">
    <text evidence="4 16">Belongs to the homoserine dehydrogenase family.</text>
</comment>
<evidence type="ECO:0000256" key="5">
    <source>
        <dbReference type="ARBA" id="ARBA00013213"/>
    </source>
</evidence>
<organism evidence="20 21">
    <name type="scientific">Aciditerrimonas ferrireducens</name>
    <dbReference type="NCBI Taxonomy" id="667306"/>
    <lineage>
        <taxon>Bacteria</taxon>
        <taxon>Bacillati</taxon>
        <taxon>Actinomycetota</taxon>
        <taxon>Acidimicrobiia</taxon>
        <taxon>Acidimicrobiales</taxon>
        <taxon>Acidimicrobiaceae</taxon>
        <taxon>Aciditerrimonas</taxon>
    </lineage>
</organism>
<gene>
    <name evidence="20" type="ORF">ACFFRE_04620</name>
</gene>
<evidence type="ECO:0000313" key="21">
    <source>
        <dbReference type="Proteomes" id="UP001589788"/>
    </source>
</evidence>
<comment type="cofactor">
    <cofactor evidence="1">
        <name>a metal cation</name>
        <dbReference type="ChEBI" id="CHEBI:25213"/>
    </cofactor>
</comment>
<evidence type="ECO:0000256" key="3">
    <source>
        <dbReference type="ARBA" id="ARBA00005062"/>
    </source>
</evidence>
<evidence type="ECO:0000313" key="20">
    <source>
        <dbReference type="EMBL" id="MFC0081436.1"/>
    </source>
</evidence>
<dbReference type="InterPro" id="IPR001342">
    <property type="entry name" value="HDH_cat"/>
</dbReference>
<dbReference type="PANTHER" id="PTHR43331">
    <property type="entry name" value="HOMOSERINE DEHYDROGENASE"/>
    <property type="match status" value="1"/>
</dbReference>
<dbReference type="Gene3D" id="3.30.70.260">
    <property type="match status" value="1"/>
</dbReference>
<feature type="compositionally biased region" description="Basic and acidic residues" evidence="17">
    <location>
        <begin position="439"/>
        <end position="454"/>
    </location>
</feature>
<evidence type="ECO:0000259" key="19">
    <source>
        <dbReference type="PROSITE" id="PS51671"/>
    </source>
</evidence>
<evidence type="ECO:0000256" key="14">
    <source>
        <dbReference type="ARBA" id="ARBA00049031"/>
    </source>
</evidence>
<comment type="catalytic activity">
    <reaction evidence="13">
        <text>L-homoserine + NADP(+) = L-aspartate 4-semialdehyde + NADPH + H(+)</text>
        <dbReference type="Rhea" id="RHEA:15761"/>
        <dbReference type="ChEBI" id="CHEBI:15378"/>
        <dbReference type="ChEBI" id="CHEBI:57476"/>
        <dbReference type="ChEBI" id="CHEBI:57783"/>
        <dbReference type="ChEBI" id="CHEBI:58349"/>
        <dbReference type="ChEBI" id="CHEBI:537519"/>
        <dbReference type="EC" id="1.1.1.3"/>
    </reaction>
    <physiologicalReaction direction="right-to-left" evidence="13">
        <dbReference type="Rhea" id="RHEA:15763"/>
    </physiologicalReaction>
</comment>
<keyword evidence="8 15" id="KW-0791">Threonine biosynthesis</keyword>
<dbReference type="SUPFAM" id="SSF55347">
    <property type="entry name" value="Glyceraldehyde-3-phosphate dehydrogenase-like, C-terminal domain"/>
    <property type="match status" value="1"/>
</dbReference>
<dbReference type="NCBIfam" id="NF004976">
    <property type="entry name" value="PRK06349.1"/>
    <property type="match status" value="1"/>
</dbReference>
<evidence type="ECO:0000256" key="9">
    <source>
        <dbReference type="ARBA" id="ARBA00022857"/>
    </source>
</evidence>
<dbReference type="InterPro" id="IPR002912">
    <property type="entry name" value="ACT_dom"/>
</dbReference>
<keyword evidence="11 15" id="KW-0486">Methionine biosynthesis</keyword>
<comment type="pathway">
    <text evidence="3 15">Amino-acid biosynthesis; L-methionine biosynthesis via de novo pathway; L-homoserine from L-aspartate: step 3/3.</text>
</comment>
<dbReference type="InterPro" id="IPR005106">
    <property type="entry name" value="Asp/hSer_DH_NAD-bd"/>
</dbReference>
<evidence type="ECO:0000256" key="11">
    <source>
        <dbReference type="ARBA" id="ARBA00023167"/>
    </source>
</evidence>
<evidence type="ECO:0000256" key="17">
    <source>
        <dbReference type="SAM" id="MobiDB-lite"/>
    </source>
</evidence>
<evidence type="ECO:0000256" key="12">
    <source>
        <dbReference type="ARBA" id="ARBA00044930"/>
    </source>
</evidence>
<keyword evidence="21" id="KW-1185">Reference proteome</keyword>
<dbReference type="Gene3D" id="3.30.360.10">
    <property type="entry name" value="Dihydrodipicolinate Reductase, domain 2"/>
    <property type="match status" value="1"/>
</dbReference>
<comment type="catalytic activity">
    <reaction evidence="14">
        <text>L-homoserine + NAD(+) = L-aspartate 4-semialdehyde + NADH + H(+)</text>
        <dbReference type="Rhea" id="RHEA:15757"/>
        <dbReference type="ChEBI" id="CHEBI:15378"/>
        <dbReference type="ChEBI" id="CHEBI:57476"/>
        <dbReference type="ChEBI" id="CHEBI:57540"/>
        <dbReference type="ChEBI" id="CHEBI:57945"/>
        <dbReference type="ChEBI" id="CHEBI:537519"/>
        <dbReference type="EC" id="1.1.1.3"/>
    </reaction>
    <physiologicalReaction direction="right-to-left" evidence="14">
        <dbReference type="Rhea" id="RHEA:15759"/>
    </physiologicalReaction>
</comment>
<evidence type="ECO:0000256" key="1">
    <source>
        <dbReference type="ARBA" id="ARBA00001920"/>
    </source>
</evidence>
<dbReference type="GO" id="GO:0004412">
    <property type="term" value="F:homoserine dehydrogenase activity"/>
    <property type="evidence" value="ECO:0007669"/>
    <property type="project" value="UniProtKB-EC"/>
</dbReference>
<comment type="caution">
    <text evidence="20">The sequence shown here is derived from an EMBL/GenBank/DDBJ whole genome shotgun (WGS) entry which is preliminary data.</text>
</comment>
<dbReference type="Pfam" id="PF00742">
    <property type="entry name" value="Homoserine_dh"/>
    <property type="match status" value="1"/>
</dbReference>
<evidence type="ECO:0000256" key="2">
    <source>
        <dbReference type="ARBA" id="ARBA00005056"/>
    </source>
</evidence>
<keyword evidence="18" id="KW-1133">Transmembrane helix</keyword>
<keyword evidence="10 15" id="KW-0560">Oxidoreductase</keyword>
<dbReference type="EC" id="1.1.1.3" evidence="5 15"/>
<evidence type="ECO:0000256" key="6">
    <source>
        <dbReference type="ARBA" id="ARBA00013376"/>
    </source>
</evidence>
<dbReference type="PROSITE" id="PS51671">
    <property type="entry name" value="ACT"/>
    <property type="match status" value="1"/>
</dbReference>
<reference evidence="20 21" key="1">
    <citation type="submission" date="2024-09" db="EMBL/GenBank/DDBJ databases">
        <authorList>
            <person name="Sun Q."/>
            <person name="Mori K."/>
        </authorList>
    </citation>
    <scope>NUCLEOTIDE SEQUENCE [LARGE SCALE GENOMIC DNA]</scope>
    <source>
        <strain evidence="20 21">JCM 15389</strain>
    </source>
</reference>
<comment type="pathway">
    <text evidence="2 15">Amino-acid biosynthesis; L-threonine biosynthesis; L-threonine from L-aspartate: step 3/5.</text>
</comment>
<feature type="domain" description="ACT" evidence="19">
    <location>
        <begin position="354"/>
        <end position="433"/>
    </location>
</feature>
<evidence type="ECO:0000256" key="4">
    <source>
        <dbReference type="ARBA" id="ARBA00006753"/>
    </source>
</evidence>
<dbReference type="InterPro" id="IPR045865">
    <property type="entry name" value="ACT-like_dom_sf"/>
</dbReference>
<dbReference type="RefSeq" id="WP_248105356.1">
    <property type="nucleotide sequence ID" value="NZ_JAKHEX010000002.1"/>
</dbReference>
<dbReference type="InterPro" id="IPR016204">
    <property type="entry name" value="HDH"/>
</dbReference>
<evidence type="ECO:0000256" key="16">
    <source>
        <dbReference type="RuleBase" id="RU004171"/>
    </source>
</evidence>
<comment type="function">
    <text evidence="12">Catalyzes the conversion of L-aspartate-beta-semialdehyde (L-Asa) to L-homoserine (L-Hse), the third step in the biosynthesis of threonine and methionine from aspartate.</text>
</comment>
<evidence type="ECO:0000256" key="15">
    <source>
        <dbReference type="RuleBase" id="RU000579"/>
    </source>
</evidence>
<dbReference type="InterPro" id="IPR019811">
    <property type="entry name" value="HDH_CS"/>
</dbReference>
<evidence type="ECO:0000256" key="10">
    <source>
        <dbReference type="ARBA" id="ARBA00023002"/>
    </source>
</evidence>
<dbReference type="PIRSF" id="PIRSF000098">
    <property type="entry name" value="Homoser_dehydrog"/>
    <property type="match status" value="1"/>
</dbReference>
<evidence type="ECO:0000256" key="18">
    <source>
        <dbReference type="SAM" id="Phobius"/>
    </source>
</evidence>
<evidence type="ECO:0000256" key="8">
    <source>
        <dbReference type="ARBA" id="ARBA00022697"/>
    </source>
</evidence>
<dbReference type="SUPFAM" id="SSF55021">
    <property type="entry name" value="ACT-like"/>
    <property type="match status" value="1"/>
</dbReference>
<keyword evidence="7 15" id="KW-0028">Amino-acid biosynthesis</keyword>
<keyword evidence="18" id="KW-0472">Membrane</keyword>
<proteinExistence type="inferred from homology"/>
<sequence>MVESRRRGTVRVAVLGCGTVGGALVRLLLEDPEGLADRAGVGLELVGVAVADPTRDRPGVPRALLTGDAAQLVADPTVEVVVELIGGLSPARELVEEALTRGKAVVTANKALVASCGPDLAEKAAAAGVDLLYEAAVAGAIPIIRPLRESLAGERVQRVAGIVNGTTNFVLTRMAEAGEPYEAALAEAQRLGYAERDPTADVGGHDAAQKAAILAGLAFRCAVRDQDVSREGIEGLQAADVAAARRLGFEVKLLAVAEMVDGGAVSVRVHPALVPQEHPLAAVRGAFNAVFVEGQACGELMLYGRGAGGAPTASAVLGDLIDAAWNRLSGTAAPAPVLGPARIQPLAELRCPFYLSLEVADRPGVLAAVASVFGRHGVSIRSMEQDGQGDEARLIFLTHSARDGDVQATLAELARLDAVRHIGAAIRVAGVEEAEEPGEADRGANRAGGPRREGPVGGAPRAGDRRRARVGWARGSE</sequence>
<feature type="region of interest" description="Disordered" evidence="17">
    <location>
        <begin position="432"/>
        <end position="477"/>
    </location>
</feature>
<accession>A0ABV6C169</accession>
<dbReference type="Pfam" id="PF03447">
    <property type="entry name" value="NAD_binding_3"/>
    <property type="match status" value="1"/>
</dbReference>
<feature type="transmembrane region" description="Helical" evidence="18">
    <location>
        <begin position="12"/>
        <end position="29"/>
    </location>
</feature>
<evidence type="ECO:0000256" key="13">
    <source>
        <dbReference type="ARBA" id="ARBA00048841"/>
    </source>
</evidence>
<keyword evidence="9 15" id="KW-0521">NADP</keyword>
<dbReference type="SUPFAM" id="SSF51735">
    <property type="entry name" value="NAD(P)-binding Rossmann-fold domains"/>
    <property type="match status" value="1"/>
</dbReference>